<gene>
    <name evidence="1" type="ORF">NM208_g6836</name>
</gene>
<evidence type="ECO:0000313" key="2">
    <source>
        <dbReference type="Proteomes" id="UP001148629"/>
    </source>
</evidence>
<organism evidence="1 2">
    <name type="scientific">Fusarium decemcellulare</name>
    <dbReference type="NCBI Taxonomy" id="57161"/>
    <lineage>
        <taxon>Eukaryota</taxon>
        <taxon>Fungi</taxon>
        <taxon>Dikarya</taxon>
        <taxon>Ascomycota</taxon>
        <taxon>Pezizomycotina</taxon>
        <taxon>Sordariomycetes</taxon>
        <taxon>Hypocreomycetidae</taxon>
        <taxon>Hypocreales</taxon>
        <taxon>Nectriaceae</taxon>
        <taxon>Fusarium</taxon>
        <taxon>Fusarium decemcellulare species complex</taxon>
    </lineage>
</organism>
<protein>
    <submittedName>
        <fullName evidence="1">Uncharacterized protein</fullName>
    </submittedName>
</protein>
<name>A0ACC1SBV7_9HYPO</name>
<dbReference type="EMBL" id="JANRMS010000661">
    <property type="protein sequence ID" value="KAJ3536164.1"/>
    <property type="molecule type" value="Genomic_DNA"/>
</dbReference>
<accession>A0ACC1SBV7</accession>
<proteinExistence type="predicted"/>
<reference evidence="1" key="1">
    <citation type="submission" date="2022-08" db="EMBL/GenBank/DDBJ databases">
        <title>Genome Sequence of Fusarium decemcellulare.</title>
        <authorList>
            <person name="Buettner E."/>
        </authorList>
    </citation>
    <scope>NUCLEOTIDE SEQUENCE</scope>
    <source>
        <strain evidence="1">Babe19</strain>
    </source>
</reference>
<dbReference type="Proteomes" id="UP001148629">
    <property type="component" value="Unassembled WGS sequence"/>
</dbReference>
<comment type="caution">
    <text evidence="1">The sequence shown here is derived from an EMBL/GenBank/DDBJ whole genome shotgun (WGS) entry which is preliminary data.</text>
</comment>
<keyword evidence="2" id="KW-1185">Reference proteome</keyword>
<sequence length="196" mass="21773">MKTPLTPRTPAKHAKVSSLSYLQLASCLEVLENTLTVIPHQDKLAAKIQDVIEEIQLRVPATSGNPTEGENRVGSMPMPLSPKHGLATPMTSSRPRTDFKRALDNLASIPINFSQGATIQDSRSFGRNMPPKDTGRVAFKAHAPKEINKRPSTPPDRVLGESFVQLNMIPAAPRKQKGKRLRYVDFDEMTPTKRRR</sequence>
<evidence type="ECO:0000313" key="1">
    <source>
        <dbReference type="EMBL" id="KAJ3536164.1"/>
    </source>
</evidence>